<organism evidence="1">
    <name type="scientific">marine metagenome</name>
    <dbReference type="NCBI Taxonomy" id="408172"/>
    <lineage>
        <taxon>unclassified sequences</taxon>
        <taxon>metagenomes</taxon>
        <taxon>ecological metagenomes</taxon>
    </lineage>
</organism>
<reference evidence="1" key="1">
    <citation type="submission" date="2018-05" db="EMBL/GenBank/DDBJ databases">
        <authorList>
            <person name="Lanie J.A."/>
            <person name="Ng W.-L."/>
            <person name="Kazmierczak K.M."/>
            <person name="Andrzejewski T.M."/>
            <person name="Davidsen T.M."/>
            <person name="Wayne K.J."/>
            <person name="Tettelin H."/>
            <person name="Glass J.I."/>
            <person name="Rusch D."/>
            <person name="Podicherti R."/>
            <person name="Tsui H.-C.T."/>
            <person name="Winkler M.E."/>
        </authorList>
    </citation>
    <scope>NUCLEOTIDE SEQUENCE</scope>
</reference>
<evidence type="ECO:0000313" key="1">
    <source>
        <dbReference type="EMBL" id="SVA47040.1"/>
    </source>
</evidence>
<protein>
    <submittedName>
        <fullName evidence="1">Uncharacterized protein</fullName>
    </submittedName>
</protein>
<dbReference type="EMBL" id="UINC01010586">
    <property type="protein sequence ID" value="SVA47040.1"/>
    <property type="molecule type" value="Genomic_DNA"/>
</dbReference>
<proteinExistence type="predicted"/>
<name>A0A381W3D3_9ZZZZ</name>
<accession>A0A381W3D3</accession>
<sequence>MKNTPSMTITPRYDIRLQPSIASILTLDIVLV</sequence>
<dbReference type="AlphaFoldDB" id="A0A381W3D3"/>
<gene>
    <name evidence="1" type="ORF">METZ01_LOCUS99894</name>
</gene>